<dbReference type="PANTHER" id="PTHR37171:SF1">
    <property type="entry name" value="SERINE_THREONINE-PROTEIN KINASE YRZF-RELATED"/>
    <property type="match status" value="1"/>
</dbReference>
<dbReference type="InterPro" id="IPR011009">
    <property type="entry name" value="Kinase-like_dom_sf"/>
</dbReference>
<dbReference type="STRING" id="317619.GCA_000332315_03769"/>
<reference evidence="1" key="1">
    <citation type="submission" date="2012-04" db="EMBL/GenBank/DDBJ databases">
        <authorList>
            <person name="Borisov I.G."/>
            <person name="Ivanikova N.V."/>
            <person name="Pinevich A.V."/>
        </authorList>
    </citation>
    <scope>NUCLEOTIDE SEQUENCE [LARGE SCALE GENOMIC DNA]</scope>
    <source>
        <strain evidence="1">CALU 1027</strain>
    </source>
</reference>
<keyword evidence="2" id="KW-1185">Reference proteome</keyword>
<dbReference type="PANTHER" id="PTHR37171">
    <property type="entry name" value="SERINE/THREONINE-PROTEIN KINASE YRZF-RELATED"/>
    <property type="match status" value="1"/>
</dbReference>
<dbReference type="eggNOG" id="COG0515">
    <property type="taxonomic scope" value="Bacteria"/>
</dbReference>
<keyword evidence="1" id="KW-0808">Transferase</keyword>
<gene>
    <name evidence="1" type="ORF">PROH_02870</name>
</gene>
<proteinExistence type="predicted"/>
<evidence type="ECO:0000313" key="1">
    <source>
        <dbReference type="EMBL" id="KKJ01316.1"/>
    </source>
</evidence>
<dbReference type="EMBL" id="AJTX02000002">
    <property type="protein sequence ID" value="KKJ01316.1"/>
    <property type="molecule type" value="Genomic_DNA"/>
</dbReference>
<comment type="caution">
    <text evidence="1">The sequence shown here is derived from an EMBL/GenBank/DDBJ whole genome shotgun (WGS) entry which is preliminary data.</text>
</comment>
<keyword evidence="1" id="KW-0723">Serine/threonine-protein kinase</keyword>
<dbReference type="GO" id="GO:0004674">
    <property type="term" value="F:protein serine/threonine kinase activity"/>
    <property type="evidence" value="ECO:0007669"/>
    <property type="project" value="UniProtKB-KW"/>
</dbReference>
<dbReference type="Gene3D" id="1.10.510.10">
    <property type="entry name" value="Transferase(Phosphotransferase) domain 1"/>
    <property type="match status" value="1"/>
</dbReference>
<organism evidence="1 2">
    <name type="scientific">Prochlorothrix hollandica PCC 9006 = CALU 1027</name>
    <dbReference type="NCBI Taxonomy" id="317619"/>
    <lineage>
        <taxon>Bacteria</taxon>
        <taxon>Bacillati</taxon>
        <taxon>Cyanobacteriota</taxon>
        <taxon>Cyanophyceae</taxon>
        <taxon>Prochlorotrichales</taxon>
        <taxon>Prochlorotrichaceae</taxon>
        <taxon>Prochlorothrix</taxon>
    </lineage>
</organism>
<name>A0A0M2PY25_PROHO</name>
<dbReference type="Proteomes" id="UP000034681">
    <property type="component" value="Unassembled WGS sequence"/>
</dbReference>
<keyword evidence="1" id="KW-0418">Kinase</keyword>
<dbReference type="OrthoDB" id="529320at2"/>
<accession>A0A0M2PY25</accession>
<dbReference type="SUPFAM" id="SSF56112">
    <property type="entry name" value="Protein kinase-like (PK-like)"/>
    <property type="match status" value="1"/>
</dbReference>
<dbReference type="InterPro" id="IPR052396">
    <property type="entry name" value="Meiotic_Drive_Suppr_Kinase"/>
</dbReference>
<sequence>MTTLNLDQLLDRINQELLPNISIESVDPNDPIVVHRVPVPWEHLASGNYTAVFVNPNYPHYVVKVYAPGRDGWEEEVEVYRRIGEHPAYSQCFHAQPNFLVLKRLHGVTLYDCISRGLRIPPQVIQDIDQALDYARDRGLTPHDVHGRNVMMKDGRGLVVDISDFLHEEPCRAWDDLKRAYRWIYIPFFSWTGLRIPLGMMDWVRASYRQLRPLLHPFRKKS</sequence>
<dbReference type="RefSeq" id="WP_017713948.1">
    <property type="nucleotide sequence ID" value="NZ_KB235941.1"/>
</dbReference>
<evidence type="ECO:0000313" key="2">
    <source>
        <dbReference type="Proteomes" id="UP000034681"/>
    </source>
</evidence>
<protein>
    <submittedName>
        <fullName evidence="1">Serine/threonine protein kinase</fullName>
    </submittedName>
</protein>
<dbReference type="AlphaFoldDB" id="A0A0M2PY25"/>